<evidence type="ECO:0000313" key="4">
    <source>
        <dbReference type="Proteomes" id="UP000274327"/>
    </source>
</evidence>
<evidence type="ECO:0000256" key="2">
    <source>
        <dbReference type="SAM" id="Phobius"/>
    </source>
</evidence>
<feature type="transmembrane region" description="Helical" evidence="2">
    <location>
        <begin position="34"/>
        <end position="57"/>
    </location>
</feature>
<dbReference type="EMBL" id="QOCI01000001">
    <property type="protein sequence ID" value="RRR20309.1"/>
    <property type="molecule type" value="Genomic_DNA"/>
</dbReference>
<dbReference type="RefSeq" id="WP_126984688.1">
    <property type="nucleotide sequence ID" value="NZ_ML133851.1"/>
</dbReference>
<reference evidence="3 4" key="1">
    <citation type="submission" date="2018-07" db="EMBL/GenBank/DDBJ databases">
        <title>Brachybacteriurn paraconglorneratum KCTC 9916.</title>
        <authorList>
            <person name="Li Y."/>
        </authorList>
    </citation>
    <scope>NUCLEOTIDE SEQUENCE [LARGE SCALE GENOMIC DNA]</scope>
    <source>
        <strain evidence="3 4">KCTC 9916</strain>
    </source>
</reference>
<dbReference type="AlphaFoldDB" id="A0A3R8S0W2"/>
<evidence type="ECO:0000313" key="3">
    <source>
        <dbReference type="EMBL" id="RRR20309.1"/>
    </source>
</evidence>
<feature type="transmembrane region" description="Helical" evidence="2">
    <location>
        <begin position="84"/>
        <end position="105"/>
    </location>
</feature>
<accession>A0A3R8S0W2</accession>
<feature type="region of interest" description="Disordered" evidence="1">
    <location>
        <begin position="1"/>
        <end position="21"/>
    </location>
</feature>
<feature type="compositionally biased region" description="Pro residues" evidence="1">
    <location>
        <begin position="1"/>
        <end position="14"/>
    </location>
</feature>
<keyword evidence="2" id="KW-0812">Transmembrane</keyword>
<dbReference type="GeneID" id="78119923"/>
<keyword evidence="4" id="KW-1185">Reference proteome</keyword>
<organism evidence="3 4">
    <name type="scientific">Brachybacterium paraconglomeratum</name>
    <dbReference type="NCBI Taxonomy" id="173362"/>
    <lineage>
        <taxon>Bacteria</taxon>
        <taxon>Bacillati</taxon>
        <taxon>Actinomycetota</taxon>
        <taxon>Actinomycetes</taxon>
        <taxon>Micrococcales</taxon>
        <taxon>Dermabacteraceae</taxon>
        <taxon>Brachybacterium</taxon>
    </lineage>
</organism>
<gene>
    <name evidence="3" type="ORF">DS079_02620</name>
</gene>
<proteinExistence type="predicted"/>
<comment type="caution">
    <text evidence="3">The sequence shown here is derived from an EMBL/GenBank/DDBJ whole genome shotgun (WGS) entry which is preliminary data.</text>
</comment>
<protein>
    <submittedName>
        <fullName evidence="3">Uncharacterized protein</fullName>
    </submittedName>
</protein>
<name>A0A3R8S0W2_9MICO</name>
<evidence type="ECO:0000256" key="1">
    <source>
        <dbReference type="SAM" id="MobiDB-lite"/>
    </source>
</evidence>
<keyword evidence="2" id="KW-1133">Transmembrane helix</keyword>
<keyword evidence="2" id="KW-0472">Membrane</keyword>
<dbReference type="Proteomes" id="UP000274327">
    <property type="component" value="Unassembled WGS sequence"/>
</dbReference>
<sequence>MSTTPPADPAPTVPAPRRTRTGEVLVGPSVRGRYLPGALIGLPLVSLLLSPFAGAGFQQWRISRLRDGHDGLLEQLLAPAWTQLLLGALALWALFALWALVPLLLTRTVVLLDEQARTLRLRKGLRTRDRAALGEVEYAVGEAVRGSLGLIGVRAPEQQEVRQWVVPEIGWDAASFDGLRVLQAAAGFRPAPPREVLVREERRGRVEAAHRELAARLGMPWREEYAHDEDAFQAEFDRVRRVLGGREEPRDGDPRP</sequence>